<evidence type="ECO:0008006" key="3">
    <source>
        <dbReference type="Google" id="ProtNLM"/>
    </source>
</evidence>
<organism evidence="1 2">
    <name type="scientific">Musa balbisiana</name>
    <name type="common">Banana</name>
    <dbReference type="NCBI Taxonomy" id="52838"/>
    <lineage>
        <taxon>Eukaryota</taxon>
        <taxon>Viridiplantae</taxon>
        <taxon>Streptophyta</taxon>
        <taxon>Embryophyta</taxon>
        <taxon>Tracheophyta</taxon>
        <taxon>Spermatophyta</taxon>
        <taxon>Magnoliopsida</taxon>
        <taxon>Liliopsida</taxon>
        <taxon>Zingiberales</taxon>
        <taxon>Musaceae</taxon>
        <taxon>Musa</taxon>
    </lineage>
</organism>
<accession>A0A4S8K1K0</accession>
<gene>
    <name evidence="1" type="ORF">C4D60_Mb08t05110</name>
</gene>
<proteinExistence type="predicted"/>
<comment type="caution">
    <text evidence="1">The sequence shown here is derived from an EMBL/GenBank/DDBJ whole genome shotgun (WGS) entry which is preliminary data.</text>
</comment>
<evidence type="ECO:0000313" key="1">
    <source>
        <dbReference type="EMBL" id="THU68553.1"/>
    </source>
</evidence>
<reference evidence="1 2" key="1">
    <citation type="journal article" date="2019" name="Nat. Plants">
        <title>Genome sequencing of Musa balbisiana reveals subgenome evolution and function divergence in polyploid bananas.</title>
        <authorList>
            <person name="Yao X."/>
        </authorList>
    </citation>
    <scope>NUCLEOTIDE SEQUENCE [LARGE SCALE GENOMIC DNA]</scope>
    <source>
        <strain evidence="2">cv. DH-PKW</strain>
        <tissue evidence="1">Leaves</tissue>
    </source>
</reference>
<name>A0A4S8K1K0_MUSBA</name>
<dbReference type="Proteomes" id="UP000317650">
    <property type="component" value="Chromosome 8"/>
</dbReference>
<keyword evidence="2" id="KW-1185">Reference proteome</keyword>
<sequence>MKGTAESKDGHAKDSGRWGLVAARIPGRKAEEIERYWIMRHGESFAEKRLKREAGGGGRCEGRRAP</sequence>
<protein>
    <recommendedName>
        <fullName evidence="3">Myb-like domain-containing protein</fullName>
    </recommendedName>
</protein>
<dbReference type="EMBL" id="PYDT01000002">
    <property type="protein sequence ID" value="THU68553.1"/>
    <property type="molecule type" value="Genomic_DNA"/>
</dbReference>
<dbReference type="AlphaFoldDB" id="A0A4S8K1K0"/>
<evidence type="ECO:0000313" key="2">
    <source>
        <dbReference type="Proteomes" id="UP000317650"/>
    </source>
</evidence>